<name>A0ABT8HX22_9BACL</name>
<dbReference type="PANTHER" id="PTHR10381">
    <property type="entry name" value="ATP-DEPENDENT CLP PROTEASE PROTEOLYTIC SUBUNIT"/>
    <property type="match status" value="1"/>
</dbReference>
<dbReference type="GO" id="GO:0006508">
    <property type="term" value="P:proteolysis"/>
    <property type="evidence" value="ECO:0007669"/>
    <property type="project" value="UniProtKB-KW"/>
</dbReference>
<dbReference type="Proteomes" id="UP001172721">
    <property type="component" value="Unassembled WGS sequence"/>
</dbReference>
<dbReference type="NCBIfam" id="NF045542">
    <property type="entry name" value="Clp_rel_HeadMat"/>
    <property type="match status" value="1"/>
</dbReference>
<organism evidence="8 9">
    <name type="scientific">Fictibacillus fluitans</name>
    <dbReference type="NCBI Taxonomy" id="3058422"/>
    <lineage>
        <taxon>Bacteria</taxon>
        <taxon>Bacillati</taxon>
        <taxon>Bacillota</taxon>
        <taxon>Bacilli</taxon>
        <taxon>Bacillales</taxon>
        <taxon>Fictibacillaceae</taxon>
        <taxon>Fictibacillus</taxon>
    </lineage>
</organism>
<comment type="similarity">
    <text evidence="1 6">Belongs to the peptidase S14 family.</text>
</comment>
<dbReference type="PRINTS" id="PR00127">
    <property type="entry name" value="CLPPROTEASEP"/>
</dbReference>
<dbReference type="InterPro" id="IPR029045">
    <property type="entry name" value="ClpP/crotonase-like_dom_sf"/>
</dbReference>
<evidence type="ECO:0000256" key="1">
    <source>
        <dbReference type="ARBA" id="ARBA00007039"/>
    </source>
</evidence>
<evidence type="ECO:0000256" key="2">
    <source>
        <dbReference type="ARBA" id="ARBA00022490"/>
    </source>
</evidence>
<dbReference type="Gene3D" id="3.90.226.10">
    <property type="entry name" value="2-enoyl-CoA Hydratase, Chain A, domain 1"/>
    <property type="match status" value="1"/>
</dbReference>
<evidence type="ECO:0000256" key="3">
    <source>
        <dbReference type="ARBA" id="ARBA00022670"/>
    </source>
</evidence>
<dbReference type="GO" id="GO:0004252">
    <property type="term" value="F:serine-type endopeptidase activity"/>
    <property type="evidence" value="ECO:0007669"/>
    <property type="project" value="UniProtKB-EC"/>
</dbReference>
<dbReference type="InterPro" id="IPR023562">
    <property type="entry name" value="ClpP/TepA"/>
</dbReference>
<keyword evidence="9" id="KW-1185">Reference proteome</keyword>
<protein>
    <recommendedName>
        <fullName evidence="6">ATP-dependent Clp protease proteolytic subunit</fullName>
    </recommendedName>
</protein>
<feature type="region of interest" description="Disordered" evidence="7">
    <location>
        <begin position="236"/>
        <end position="260"/>
    </location>
</feature>
<gene>
    <name evidence="8" type="ORF">QYB97_12615</name>
</gene>
<proteinExistence type="inferred from homology"/>
<dbReference type="SUPFAM" id="SSF52096">
    <property type="entry name" value="ClpP/crotonase"/>
    <property type="match status" value="1"/>
</dbReference>
<sequence length="272" mass="29726">MRHKVNIKGAIIPSDVQWIYDLFGMEATSPLSVSKEIETADGSDLEVIINSGGGSVHAGSEIYTMLMDYAGDVESKIVGMAASAASVIAMAGRVKMSPTAQMMVHNSSTINQGDYRSMDKASQMLQVVNKTIANAYRIKSGMSDEDIKSMMDEETWLTPQDALEKGLIDEIMFEDQVKFAASSGPTNLIPEEVINGIRNGMLKQQDPAAAIPQANALTEETVKKMFAEFKEEMLNSIKPEEQPKPEDEEPTQNDSNAAQAAKNHLRGFFLNL</sequence>
<keyword evidence="3 8" id="KW-0645">Protease</keyword>
<evidence type="ECO:0000256" key="7">
    <source>
        <dbReference type="SAM" id="MobiDB-lite"/>
    </source>
</evidence>
<feature type="compositionally biased region" description="Basic and acidic residues" evidence="7">
    <location>
        <begin position="236"/>
        <end position="245"/>
    </location>
</feature>
<evidence type="ECO:0000313" key="8">
    <source>
        <dbReference type="EMBL" id="MDN4525328.1"/>
    </source>
</evidence>
<reference evidence="8" key="1">
    <citation type="submission" date="2023-07" db="EMBL/GenBank/DDBJ databases">
        <title>Fictibacillus sp. isolated from freshwater pond.</title>
        <authorList>
            <person name="Kirdat K."/>
            <person name="Bhat A."/>
            <person name="Mourya A."/>
            <person name="Yadav A."/>
        </authorList>
    </citation>
    <scope>NUCLEOTIDE SEQUENCE</scope>
    <source>
        <strain evidence="8">NE201</strain>
    </source>
</reference>
<dbReference type="Pfam" id="PF00574">
    <property type="entry name" value="CLP_protease"/>
    <property type="match status" value="1"/>
</dbReference>
<evidence type="ECO:0000256" key="4">
    <source>
        <dbReference type="ARBA" id="ARBA00022801"/>
    </source>
</evidence>
<keyword evidence="2" id="KW-0963">Cytoplasm</keyword>
<evidence type="ECO:0000256" key="6">
    <source>
        <dbReference type="RuleBase" id="RU003567"/>
    </source>
</evidence>
<evidence type="ECO:0000313" key="9">
    <source>
        <dbReference type="Proteomes" id="UP001172721"/>
    </source>
</evidence>
<comment type="caution">
    <text evidence="8">The sequence shown here is derived from an EMBL/GenBank/DDBJ whole genome shotgun (WGS) entry which is preliminary data.</text>
</comment>
<dbReference type="PANTHER" id="PTHR10381:SF70">
    <property type="entry name" value="ATP-DEPENDENT CLP PROTEASE PROTEOLYTIC SUBUNIT"/>
    <property type="match status" value="1"/>
</dbReference>
<dbReference type="InterPro" id="IPR001907">
    <property type="entry name" value="ClpP"/>
</dbReference>
<accession>A0ABT8HX22</accession>
<keyword evidence="4 8" id="KW-0378">Hydrolase</keyword>
<dbReference type="RefSeq" id="WP_301166367.1">
    <property type="nucleotide sequence ID" value="NZ_JAUHTR010000006.1"/>
</dbReference>
<evidence type="ECO:0000256" key="5">
    <source>
        <dbReference type="ARBA" id="ARBA00022825"/>
    </source>
</evidence>
<keyword evidence="5" id="KW-0720">Serine protease</keyword>
<dbReference type="CDD" id="cd07016">
    <property type="entry name" value="S14_ClpP_1"/>
    <property type="match status" value="1"/>
</dbReference>
<dbReference type="EMBL" id="JAUHTR010000006">
    <property type="protein sequence ID" value="MDN4525328.1"/>
    <property type="molecule type" value="Genomic_DNA"/>
</dbReference>